<dbReference type="PROSITE" id="PS51230">
    <property type="entry name" value="EB1_C"/>
    <property type="match status" value="1"/>
</dbReference>
<organism evidence="14 15">
    <name type="scientific">Rhipicephalus sanguineus</name>
    <name type="common">Brown dog tick</name>
    <name type="synonym">Ixodes sanguineus</name>
    <dbReference type="NCBI Taxonomy" id="34632"/>
    <lineage>
        <taxon>Eukaryota</taxon>
        <taxon>Metazoa</taxon>
        <taxon>Ecdysozoa</taxon>
        <taxon>Arthropoda</taxon>
        <taxon>Chelicerata</taxon>
        <taxon>Arachnida</taxon>
        <taxon>Acari</taxon>
        <taxon>Parasitiformes</taxon>
        <taxon>Ixodida</taxon>
        <taxon>Ixodoidea</taxon>
        <taxon>Ixodidae</taxon>
        <taxon>Rhipicephalinae</taxon>
        <taxon>Rhipicephalus</taxon>
        <taxon>Rhipicephalus</taxon>
    </lineage>
</organism>
<protein>
    <submittedName>
        <fullName evidence="14">Uncharacterized protein</fullName>
    </submittedName>
</protein>
<dbReference type="OrthoDB" id="7870873at2759"/>
<sequence length="323" mass="35485">MEDPAPTHPEECSGGAVSSGADSSPTGAACTAVGAACNLAENRTKASELLHWVNAYLGTRYDKVEDLSSGAVYCQFTDILFPGAVNLSKVNLRAKRGRESIQNFEALREAFEQVGVDRELRVERLAEGSYRDNLELIQWFKDLFESQFPGPAAMPPEVCHAVPYMYATSALFGAHASLQDYRFAEDNYEETATNTEETETGTGGGGRLPCRYAGYAPRGTTVSPGGGAGAGDFTDTIEELANQVVELKEALYWLELERNFYYSKLCEIEVLCWEHERDHGKECVSEKILDLMRGSDDEDWYGADEDAAQSGEHVAEATEQESH</sequence>
<dbReference type="Gene3D" id="1.20.5.1430">
    <property type="match status" value="1"/>
</dbReference>
<reference evidence="14" key="2">
    <citation type="submission" date="2021-09" db="EMBL/GenBank/DDBJ databases">
        <authorList>
            <person name="Jia N."/>
            <person name="Wang J."/>
            <person name="Shi W."/>
            <person name="Du L."/>
            <person name="Sun Y."/>
            <person name="Zhan W."/>
            <person name="Jiang J."/>
            <person name="Wang Q."/>
            <person name="Zhang B."/>
            <person name="Ji P."/>
            <person name="Sakyi L.B."/>
            <person name="Cui X."/>
            <person name="Yuan T."/>
            <person name="Jiang B."/>
            <person name="Yang W."/>
            <person name="Lam T.T.-Y."/>
            <person name="Chang Q."/>
            <person name="Ding S."/>
            <person name="Wang X."/>
            <person name="Zhu J."/>
            <person name="Ruan X."/>
            <person name="Zhao L."/>
            <person name="Wei J."/>
            <person name="Que T."/>
            <person name="Du C."/>
            <person name="Cheng J."/>
            <person name="Dai P."/>
            <person name="Han X."/>
            <person name="Huang E."/>
            <person name="Gao Y."/>
            <person name="Liu J."/>
            <person name="Shao H."/>
            <person name="Ye R."/>
            <person name="Li L."/>
            <person name="Wei W."/>
            <person name="Wang X."/>
            <person name="Wang C."/>
            <person name="Huo Q."/>
            <person name="Li W."/>
            <person name="Guo W."/>
            <person name="Chen H."/>
            <person name="Chen S."/>
            <person name="Zhou L."/>
            <person name="Zhou L."/>
            <person name="Ni X."/>
            <person name="Tian J."/>
            <person name="Zhou Y."/>
            <person name="Sheng Y."/>
            <person name="Liu T."/>
            <person name="Pan Y."/>
            <person name="Xia L."/>
            <person name="Li J."/>
            <person name="Zhao F."/>
            <person name="Cao W."/>
        </authorList>
    </citation>
    <scope>NUCLEOTIDE SEQUENCE</scope>
    <source>
        <strain evidence="14">Rsan-2018</strain>
        <tissue evidence="14">Larvae</tissue>
    </source>
</reference>
<dbReference type="PROSITE" id="PS50021">
    <property type="entry name" value="CH"/>
    <property type="match status" value="1"/>
</dbReference>
<dbReference type="InterPro" id="IPR004953">
    <property type="entry name" value="EB1_C"/>
</dbReference>
<keyword evidence="7" id="KW-0206">Cytoskeleton</keyword>
<dbReference type="Gene3D" id="1.10.418.10">
    <property type="entry name" value="Calponin-like domain"/>
    <property type="match status" value="1"/>
</dbReference>
<dbReference type="EMBL" id="JABSTV010001254">
    <property type="protein sequence ID" value="KAH7939509.1"/>
    <property type="molecule type" value="Genomic_DNA"/>
</dbReference>
<dbReference type="Pfam" id="PF03271">
    <property type="entry name" value="EB1"/>
    <property type="match status" value="1"/>
</dbReference>
<dbReference type="SUPFAM" id="SSF47576">
    <property type="entry name" value="Calponin-homology domain, CH-domain"/>
    <property type="match status" value="1"/>
</dbReference>
<dbReference type="InterPro" id="IPR001715">
    <property type="entry name" value="CH_dom"/>
</dbReference>
<name>A0A9D4PF58_RHISA</name>
<comment type="subcellular location">
    <subcellularLocation>
        <location evidence="1">Cytoplasm</location>
        <location evidence="1">Cytoskeleton</location>
    </subcellularLocation>
</comment>
<keyword evidence="4" id="KW-0132">Cell division</keyword>
<proteinExistence type="inferred from homology"/>
<dbReference type="GO" id="GO:0005874">
    <property type="term" value="C:microtubule"/>
    <property type="evidence" value="ECO:0007669"/>
    <property type="project" value="UniProtKB-KW"/>
</dbReference>
<evidence type="ECO:0000256" key="4">
    <source>
        <dbReference type="ARBA" id="ARBA00022618"/>
    </source>
</evidence>
<evidence type="ECO:0000256" key="8">
    <source>
        <dbReference type="ARBA" id="ARBA00023306"/>
    </source>
</evidence>
<dbReference type="GO" id="GO:0051301">
    <property type="term" value="P:cell division"/>
    <property type="evidence" value="ECO:0007669"/>
    <property type="project" value="UniProtKB-KW"/>
</dbReference>
<comment type="similarity">
    <text evidence="2">Belongs to the MAPRE family.</text>
</comment>
<evidence type="ECO:0000256" key="2">
    <source>
        <dbReference type="ARBA" id="ARBA00010729"/>
    </source>
</evidence>
<accession>A0A9D4PF58</accession>
<keyword evidence="6" id="KW-0498">Mitosis</keyword>
<comment type="caution">
    <text evidence="14">The sequence shown here is derived from an EMBL/GenBank/DDBJ whole genome shotgun (WGS) entry which is preliminary data.</text>
</comment>
<keyword evidence="5 9" id="KW-0493">Microtubule</keyword>
<dbReference type="AlphaFoldDB" id="A0A9D4PF58"/>
<keyword evidence="15" id="KW-1185">Reference proteome</keyword>
<dbReference type="InterPro" id="IPR027328">
    <property type="entry name" value="MAPRE"/>
</dbReference>
<feature type="domain" description="Calponin-homology (CH)" evidence="12">
    <location>
        <begin position="43"/>
        <end position="145"/>
    </location>
</feature>
<evidence type="ECO:0000313" key="15">
    <source>
        <dbReference type="Proteomes" id="UP000821837"/>
    </source>
</evidence>
<evidence type="ECO:0000256" key="1">
    <source>
        <dbReference type="ARBA" id="ARBA00004245"/>
    </source>
</evidence>
<dbReference type="InterPro" id="IPR036872">
    <property type="entry name" value="CH_dom_sf"/>
</dbReference>
<evidence type="ECO:0000256" key="10">
    <source>
        <dbReference type="SAM" id="Coils"/>
    </source>
</evidence>
<dbReference type="VEuPathDB" id="VectorBase:RSAN_042767"/>
<evidence type="ECO:0000259" key="12">
    <source>
        <dbReference type="PROSITE" id="PS50021"/>
    </source>
</evidence>
<feature type="coiled-coil region" evidence="10">
    <location>
        <begin position="230"/>
        <end position="257"/>
    </location>
</feature>
<dbReference type="PANTHER" id="PTHR10623">
    <property type="entry name" value="MICROTUBULE-ASSOCIATED PROTEIN RP/EB FAMILY MEMBER"/>
    <property type="match status" value="1"/>
</dbReference>
<gene>
    <name evidence="14" type="ORF">HPB52_013349</name>
</gene>
<feature type="domain" description="EB1 C-terminal" evidence="13">
    <location>
        <begin position="229"/>
        <end position="301"/>
    </location>
</feature>
<keyword evidence="10" id="KW-0175">Coiled coil</keyword>
<dbReference type="SUPFAM" id="SSF140612">
    <property type="entry name" value="EB1 dimerisation domain-like"/>
    <property type="match status" value="1"/>
</dbReference>
<evidence type="ECO:0000256" key="7">
    <source>
        <dbReference type="ARBA" id="ARBA00023212"/>
    </source>
</evidence>
<dbReference type="Proteomes" id="UP000821837">
    <property type="component" value="Chromosome 8"/>
</dbReference>
<evidence type="ECO:0000259" key="13">
    <source>
        <dbReference type="PROSITE" id="PS51230"/>
    </source>
</evidence>
<dbReference type="GO" id="GO:0008017">
    <property type="term" value="F:microtubule binding"/>
    <property type="evidence" value="ECO:0007669"/>
    <property type="project" value="InterPro"/>
</dbReference>
<keyword evidence="8" id="KW-0131">Cell cycle</keyword>
<feature type="region of interest" description="Disordered" evidence="11">
    <location>
        <begin position="189"/>
        <end position="208"/>
    </location>
</feature>
<evidence type="ECO:0000256" key="3">
    <source>
        <dbReference type="ARBA" id="ARBA00022490"/>
    </source>
</evidence>
<evidence type="ECO:0000256" key="6">
    <source>
        <dbReference type="ARBA" id="ARBA00022776"/>
    </source>
</evidence>
<keyword evidence="3" id="KW-0963">Cytoplasm</keyword>
<evidence type="ECO:0000256" key="9">
    <source>
        <dbReference type="PROSITE-ProRule" id="PRU00576"/>
    </source>
</evidence>
<reference evidence="14" key="1">
    <citation type="journal article" date="2020" name="Cell">
        <title>Large-Scale Comparative Analyses of Tick Genomes Elucidate Their Genetic Diversity and Vector Capacities.</title>
        <authorList>
            <consortium name="Tick Genome and Microbiome Consortium (TIGMIC)"/>
            <person name="Jia N."/>
            <person name="Wang J."/>
            <person name="Shi W."/>
            <person name="Du L."/>
            <person name="Sun Y."/>
            <person name="Zhan W."/>
            <person name="Jiang J.F."/>
            <person name="Wang Q."/>
            <person name="Zhang B."/>
            <person name="Ji P."/>
            <person name="Bell-Sakyi L."/>
            <person name="Cui X.M."/>
            <person name="Yuan T.T."/>
            <person name="Jiang B.G."/>
            <person name="Yang W.F."/>
            <person name="Lam T.T."/>
            <person name="Chang Q.C."/>
            <person name="Ding S.J."/>
            <person name="Wang X.J."/>
            <person name="Zhu J.G."/>
            <person name="Ruan X.D."/>
            <person name="Zhao L."/>
            <person name="Wei J.T."/>
            <person name="Ye R.Z."/>
            <person name="Que T.C."/>
            <person name="Du C.H."/>
            <person name="Zhou Y.H."/>
            <person name="Cheng J.X."/>
            <person name="Dai P.F."/>
            <person name="Guo W.B."/>
            <person name="Han X.H."/>
            <person name="Huang E.J."/>
            <person name="Li L.F."/>
            <person name="Wei W."/>
            <person name="Gao Y.C."/>
            <person name="Liu J.Z."/>
            <person name="Shao H.Z."/>
            <person name="Wang X."/>
            <person name="Wang C.C."/>
            <person name="Yang T.C."/>
            <person name="Huo Q.B."/>
            <person name="Li W."/>
            <person name="Chen H.Y."/>
            <person name="Chen S.E."/>
            <person name="Zhou L.G."/>
            <person name="Ni X.B."/>
            <person name="Tian J.H."/>
            <person name="Sheng Y."/>
            <person name="Liu T."/>
            <person name="Pan Y.S."/>
            <person name="Xia L.Y."/>
            <person name="Li J."/>
            <person name="Zhao F."/>
            <person name="Cao W.C."/>
        </authorList>
    </citation>
    <scope>NUCLEOTIDE SEQUENCE</scope>
    <source>
        <strain evidence="14">Rsan-2018</strain>
    </source>
</reference>
<evidence type="ECO:0000256" key="11">
    <source>
        <dbReference type="SAM" id="MobiDB-lite"/>
    </source>
</evidence>
<evidence type="ECO:0000256" key="5">
    <source>
        <dbReference type="ARBA" id="ARBA00022701"/>
    </source>
</evidence>
<evidence type="ECO:0000313" key="14">
    <source>
        <dbReference type="EMBL" id="KAH7939509.1"/>
    </source>
</evidence>
<feature type="region of interest" description="Disordered" evidence="11">
    <location>
        <begin position="1"/>
        <end position="20"/>
    </location>
</feature>
<dbReference type="InterPro" id="IPR036133">
    <property type="entry name" value="EB1_C_sf"/>
</dbReference>
<dbReference type="Pfam" id="PF00307">
    <property type="entry name" value="CH"/>
    <property type="match status" value="1"/>
</dbReference>